<dbReference type="eggNOG" id="COG1396">
    <property type="taxonomic scope" value="Bacteria"/>
</dbReference>
<evidence type="ECO:0000313" key="2">
    <source>
        <dbReference type="EMBL" id="AIG74364.1"/>
    </source>
</evidence>
<name>A0A075UPA1_9PSEU</name>
<dbReference type="AlphaFoldDB" id="A0A075UPA1"/>
<evidence type="ECO:0000313" key="3">
    <source>
        <dbReference type="Proteomes" id="UP000028492"/>
    </source>
</evidence>
<accession>A0A075UPA1</accession>
<dbReference type="Gene3D" id="1.10.260.40">
    <property type="entry name" value="lambda repressor-like DNA-binding domains"/>
    <property type="match status" value="1"/>
</dbReference>
<dbReference type="GO" id="GO:0003677">
    <property type="term" value="F:DNA binding"/>
    <property type="evidence" value="ECO:0007669"/>
    <property type="project" value="InterPro"/>
</dbReference>
<dbReference type="InterPro" id="IPR010982">
    <property type="entry name" value="Lambda_DNA-bd_dom_sf"/>
</dbReference>
<sequence length="283" mass="32667">MTTAKDPDNDPSDAAATERKRREAFTEAWFDLEISVSDLKTMFDMGTASLYRHVYVFGLPKRQLLQETGRRQLRDMFCGKRLTVDEIADSLGHRKIAIARALEFHDLLRERQGTEYSEEAQMNSLASADDFLSVQRVLGRELKKQRQQRRWTRNDLLERLDSDVSGQMIATYELGTRKISVTRLFELCLAMDESPSEIVARVQRQVLGDSPRRIRLNLRKVVENERPELEPLRRWAATLLNQDKPVTTYSLDKPALNWLADVCSMSVLDLETTLKAMATRYVL</sequence>
<dbReference type="SMART" id="SM00530">
    <property type="entry name" value="HTH_XRE"/>
    <property type="match status" value="1"/>
</dbReference>
<proteinExistence type="predicted"/>
<reference evidence="2 3" key="1">
    <citation type="journal article" date="2014" name="J. Biotechnol.">
        <title>Complete genome sequence of the actinobacterium Amycolatopsis japonica MG417-CF17(T) (=DSM 44213T) producing (S,S)-N,N'-ethylenediaminedisuccinic acid.</title>
        <authorList>
            <person name="Stegmann E."/>
            <person name="Albersmeier A."/>
            <person name="Spohn M."/>
            <person name="Gert H."/>
            <person name="Weber T."/>
            <person name="Wohlleben W."/>
            <person name="Kalinowski J."/>
            <person name="Ruckert C."/>
        </authorList>
    </citation>
    <scope>NUCLEOTIDE SEQUENCE [LARGE SCALE GENOMIC DNA]</scope>
    <source>
        <strain evidence="3">MG417-CF17 (DSM 44213)</strain>
    </source>
</reference>
<dbReference type="PROSITE" id="PS50943">
    <property type="entry name" value="HTH_CROC1"/>
    <property type="match status" value="1"/>
</dbReference>
<dbReference type="Proteomes" id="UP000028492">
    <property type="component" value="Chromosome"/>
</dbReference>
<evidence type="ECO:0000259" key="1">
    <source>
        <dbReference type="PROSITE" id="PS50943"/>
    </source>
</evidence>
<dbReference type="EMBL" id="CP008953">
    <property type="protein sequence ID" value="AIG74364.1"/>
    <property type="molecule type" value="Genomic_DNA"/>
</dbReference>
<keyword evidence="3" id="KW-1185">Reference proteome</keyword>
<organism evidence="2 3">
    <name type="scientific">Amycolatopsis japonica</name>
    <dbReference type="NCBI Taxonomy" id="208439"/>
    <lineage>
        <taxon>Bacteria</taxon>
        <taxon>Bacillati</taxon>
        <taxon>Actinomycetota</taxon>
        <taxon>Actinomycetes</taxon>
        <taxon>Pseudonocardiales</taxon>
        <taxon>Pseudonocardiaceae</taxon>
        <taxon>Amycolatopsis</taxon>
        <taxon>Amycolatopsis japonica group</taxon>
    </lineage>
</organism>
<protein>
    <recommendedName>
        <fullName evidence="1">HTH cro/C1-type domain-containing protein</fullName>
    </recommendedName>
</protein>
<dbReference type="RefSeq" id="WP_051972370.1">
    <property type="nucleotide sequence ID" value="NZ_CP008953.1"/>
</dbReference>
<feature type="domain" description="HTH cro/C1-type" evidence="1">
    <location>
        <begin position="142"/>
        <end position="198"/>
    </location>
</feature>
<dbReference type="InterPro" id="IPR001387">
    <property type="entry name" value="Cro/C1-type_HTH"/>
</dbReference>
<dbReference type="HOGENOM" id="CLU_982246_0_0_11"/>
<gene>
    <name evidence="2" type="ORF">AJAP_07255</name>
</gene>
<dbReference type="STRING" id="208439.AJAP_07255"/>
<dbReference type="SUPFAM" id="SSF47413">
    <property type="entry name" value="lambda repressor-like DNA-binding domains"/>
    <property type="match status" value="1"/>
</dbReference>
<dbReference type="Pfam" id="PF01381">
    <property type="entry name" value="HTH_3"/>
    <property type="match status" value="1"/>
</dbReference>
<dbReference type="KEGG" id="aja:AJAP_07255"/>